<evidence type="ECO:0000313" key="3">
    <source>
        <dbReference type="Proteomes" id="UP000283269"/>
    </source>
</evidence>
<dbReference type="InParanoid" id="A0A409X1E9"/>
<evidence type="ECO:0000313" key="2">
    <source>
        <dbReference type="EMBL" id="PPQ84562.1"/>
    </source>
</evidence>
<accession>A0A409X1E9</accession>
<reference evidence="2 3" key="1">
    <citation type="journal article" date="2018" name="Evol. Lett.">
        <title>Horizontal gene cluster transfer increased hallucinogenic mushroom diversity.</title>
        <authorList>
            <person name="Reynolds H.T."/>
            <person name="Vijayakumar V."/>
            <person name="Gluck-Thaler E."/>
            <person name="Korotkin H.B."/>
            <person name="Matheny P.B."/>
            <person name="Slot J.C."/>
        </authorList>
    </citation>
    <scope>NUCLEOTIDE SEQUENCE [LARGE SCALE GENOMIC DNA]</scope>
    <source>
        <strain evidence="2 3">2631</strain>
    </source>
</reference>
<sequence>MIQVLDHTNLAPKANSARNSTPKRTSPRIDPQSIAFAFDQRAILTLPNTISSRAAYIHGNFWGDGDSDSNSKPGRRTRPSFTPSLAWHALLPLASRLPLPPPLPRTRPRIRRIK</sequence>
<dbReference type="EMBL" id="NHYD01002847">
    <property type="protein sequence ID" value="PPQ84562.1"/>
    <property type="molecule type" value="Genomic_DNA"/>
</dbReference>
<proteinExistence type="predicted"/>
<gene>
    <name evidence="2" type="ORF">CVT25_007645</name>
</gene>
<feature type="region of interest" description="Disordered" evidence="1">
    <location>
        <begin position="61"/>
        <end position="81"/>
    </location>
</feature>
<dbReference type="AlphaFoldDB" id="A0A409X1E9"/>
<protein>
    <submittedName>
        <fullName evidence="2">Uncharacterized protein</fullName>
    </submittedName>
</protein>
<comment type="caution">
    <text evidence="2">The sequence shown here is derived from an EMBL/GenBank/DDBJ whole genome shotgun (WGS) entry which is preliminary data.</text>
</comment>
<organism evidence="2 3">
    <name type="scientific">Psilocybe cyanescens</name>
    <dbReference type="NCBI Taxonomy" id="93625"/>
    <lineage>
        <taxon>Eukaryota</taxon>
        <taxon>Fungi</taxon>
        <taxon>Dikarya</taxon>
        <taxon>Basidiomycota</taxon>
        <taxon>Agaricomycotina</taxon>
        <taxon>Agaricomycetes</taxon>
        <taxon>Agaricomycetidae</taxon>
        <taxon>Agaricales</taxon>
        <taxon>Agaricineae</taxon>
        <taxon>Strophariaceae</taxon>
        <taxon>Psilocybe</taxon>
    </lineage>
</organism>
<feature type="region of interest" description="Disordered" evidence="1">
    <location>
        <begin position="1"/>
        <end position="31"/>
    </location>
</feature>
<name>A0A409X1E9_PSICY</name>
<keyword evidence="3" id="KW-1185">Reference proteome</keyword>
<dbReference type="Proteomes" id="UP000283269">
    <property type="component" value="Unassembled WGS sequence"/>
</dbReference>
<evidence type="ECO:0000256" key="1">
    <source>
        <dbReference type="SAM" id="MobiDB-lite"/>
    </source>
</evidence>